<accession>D2DSY2</accession>
<proteinExistence type="evidence at transcript level"/>
<evidence type="ECO:0000313" key="2">
    <source>
        <dbReference type="EMBL" id="ACY66542.1"/>
    </source>
</evidence>
<reference evidence="2" key="1">
    <citation type="submission" date="2009-02" db="EMBL/GenBank/DDBJ databases">
        <title>Construction of SSH cDNA library from hemocytes of Scylla paramamosain LPS-challenged.</title>
        <authorList>
            <person name="Wang K.J."/>
            <person name="Chen F.Y."/>
            <person name="Bo J."/>
            <person name="Ren H.L."/>
        </authorList>
    </citation>
    <scope>NUCLEOTIDE SEQUENCE</scope>
</reference>
<feature type="compositionally biased region" description="Polar residues" evidence="1">
    <location>
        <begin position="1"/>
        <end position="30"/>
    </location>
</feature>
<dbReference type="EMBL" id="FJ774821">
    <property type="protein sequence ID" value="ACY66542.1"/>
    <property type="molecule type" value="mRNA"/>
</dbReference>
<feature type="region of interest" description="Disordered" evidence="1">
    <location>
        <begin position="1"/>
        <end position="34"/>
    </location>
</feature>
<feature type="non-terminal residue" evidence="2">
    <location>
        <position position="1"/>
    </location>
</feature>
<organism evidence="2">
    <name type="scientific">Scylla paramamosain</name>
    <name type="common">Mud crab</name>
    <dbReference type="NCBI Taxonomy" id="85552"/>
    <lineage>
        <taxon>Eukaryota</taxon>
        <taxon>Metazoa</taxon>
        <taxon>Ecdysozoa</taxon>
        <taxon>Arthropoda</taxon>
        <taxon>Crustacea</taxon>
        <taxon>Multicrustacea</taxon>
        <taxon>Malacostraca</taxon>
        <taxon>Eumalacostraca</taxon>
        <taxon>Eucarida</taxon>
        <taxon>Decapoda</taxon>
        <taxon>Pleocyemata</taxon>
        <taxon>Brachyura</taxon>
        <taxon>Eubrachyura</taxon>
        <taxon>Portunoidea</taxon>
        <taxon>Portunidae</taxon>
        <taxon>Portuninae</taxon>
        <taxon>Scylla</taxon>
    </lineage>
</organism>
<sequence length="56" mass="6082">VPSGNLSSGPSEEQRTGTAPSSVETHTSWDTCAARQPPKRVVFLHCLTNESMNEPR</sequence>
<dbReference type="AlphaFoldDB" id="D2DSY2"/>
<protein>
    <submittedName>
        <fullName evidence="2">Uncharacterized protein</fullName>
    </submittedName>
</protein>
<name>D2DSY2_SCYPA</name>
<evidence type="ECO:0000256" key="1">
    <source>
        <dbReference type="SAM" id="MobiDB-lite"/>
    </source>
</evidence>